<dbReference type="InterPro" id="IPR003594">
    <property type="entry name" value="HATPase_dom"/>
</dbReference>
<dbReference type="PANTHER" id="PTHR24421">
    <property type="entry name" value="NITRATE/NITRITE SENSOR PROTEIN NARX-RELATED"/>
    <property type="match status" value="1"/>
</dbReference>
<keyword evidence="4" id="KW-0175">Coiled coil</keyword>
<evidence type="ECO:0000256" key="4">
    <source>
        <dbReference type="SAM" id="Coils"/>
    </source>
</evidence>
<dbReference type="OrthoDB" id="9797605at2"/>
<dbReference type="Gene3D" id="3.30.565.10">
    <property type="entry name" value="Histidine kinase-like ATPase, C-terminal domain"/>
    <property type="match status" value="1"/>
</dbReference>
<keyword evidence="5" id="KW-1133">Transmembrane helix</keyword>
<accession>A0A4R3L794</accession>
<organism evidence="8 9">
    <name type="scientific">Pseudofulvimonas gallinarii</name>
    <dbReference type="NCBI Taxonomy" id="634155"/>
    <lineage>
        <taxon>Bacteria</taxon>
        <taxon>Pseudomonadati</taxon>
        <taxon>Pseudomonadota</taxon>
        <taxon>Gammaproteobacteria</taxon>
        <taxon>Lysobacterales</taxon>
        <taxon>Rhodanobacteraceae</taxon>
        <taxon>Pseudofulvimonas</taxon>
    </lineage>
</organism>
<feature type="transmembrane region" description="Helical" evidence="5">
    <location>
        <begin position="139"/>
        <end position="160"/>
    </location>
</feature>
<dbReference type="EMBL" id="SMAF01000018">
    <property type="protein sequence ID" value="TCS95352.1"/>
    <property type="molecule type" value="Genomic_DNA"/>
</dbReference>
<feature type="transmembrane region" description="Helical" evidence="5">
    <location>
        <begin position="41"/>
        <end position="57"/>
    </location>
</feature>
<evidence type="ECO:0000313" key="9">
    <source>
        <dbReference type="Proteomes" id="UP000294599"/>
    </source>
</evidence>
<dbReference type="GO" id="GO:0016020">
    <property type="term" value="C:membrane"/>
    <property type="evidence" value="ECO:0007669"/>
    <property type="project" value="InterPro"/>
</dbReference>
<feature type="domain" description="Signal transduction histidine kinase subgroup 3 dimerisation and phosphoacceptor" evidence="7">
    <location>
        <begin position="192"/>
        <end position="254"/>
    </location>
</feature>
<keyword evidence="5" id="KW-0472">Membrane</keyword>
<feature type="domain" description="Histidine kinase/HSP90-like ATPase" evidence="6">
    <location>
        <begin position="292"/>
        <end position="378"/>
    </location>
</feature>
<sequence>MSNLRLTATDLLRYAGLFTWACVGLPLFFPGEPGRGTADYYAWLAAYVAFGGAYWLVSRQLNRPTPDLLRLLLLAVMSVSPAVISHYSGTGLGGILLLVSAGVLPWLLPPAFGLAWLIAQNLILVPVFAVHEEFTLLQAFLQVGLYFGYSSFTFVTSLVAKRQAEAHDELRRLNAELRATRALLAESSRANERVRISRELHDLLGHHLTALSLNLEVASHRTEGDARAHVRQAQSLTRLLLSDVRDVVSELRKDVSIDLSEALARLVEGVPRVKVHVQLPEDIRVDGAEHAQILLRVAQEALTNAVRHGKADNLWLTFSRRDDGAIEVRAEDDGAGCEVAVAGNGLTGMAERLRRFGGELMIDSAPGRGFRLRAILPVGGAGP</sequence>
<evidence type="ECO:0000256" key="2">
    <source>
        <dbReference type="ARBA" id="ARBA00022777"/>
    </source>
</evidence>
<dbReference type="GO" id="GO:0046983">
    <property type="term" value="F:protein dimerization activity"/>
    <property type="evidence" value="ECO:0007669"/>
    <property type="project" value="InterPro"/>
</dbReference>
<evidence type="ECO:0000259" key="6">
    <source>
        <dbReference type="Pfam" id="PF02518"/>
    </source>
</evidence>
<dbReference type="InterPro" id="IPR036890">
    <property type="entry name" value="HATPase_C_sf"/>
</dbReference>
<proteinExistence type="predicted"/>
<dbReference type="AlphaFoldDB" id="A0A4R3L794"/>
<dbReference type="Gene3D" id="1.20.5.1930">
    <property type="match status" value="1"/>
</dbReference>
<evidence type="ECO:0000256" key="3">
    <source>
        <dbReference type="ARBA" id="ARBA00023012"/>
    </source>
</evidence>
<keyword evidence="1" id="KW-0808">Transferase</keyword>
<dbReference type="GO" id="GO:0000155">
    <property type="term" value="F:phosphorelay sensor kinase activity"/>
    <property type="evidence" value="ECO:0007669"/>
    <property type="project" value="InterPro"/>
</dbReference>
<feature type="transmembrane region" description="Helical" evidence="5">
    <location>
        <begin position="12"/>
        <end position="29"/>
    </location>
</feature>
<evidence type="ECO:0000259" key="7">
    <source>
        <dbReference type="Pfam" id="PF07730"/>
    </source>
</evidence>
<feature type="coiled-coil region" evidence="4">
    <location>
        <begin position="160"/>
        <end position="190"/>
    </location>
</feature>
<name>A0A4R3L794_9GAMM</name>
<keyword evidence="9" id="KW-1185">Reference proteome</keyword>
<dbReference type="InterPro" id="IPR011712">
    <property type="entry name" value="Sig_transdc_His_kin_sub3_dim/P"/>
</dbReference>
<dbReference type="InterPro" id="IPR050482">
    <property type="entry name" value="Sensor_HK_TwoCompSys"/>
</dbReference>
<dbReference type="Proteomes" id="UP000294599">
    <property type="component" value="Unassembled WGS sequence"/>
</dbReference>
<keyword evidence="2 8" id="KW-0418">Kinase</keyword>
<dbReference type="SUPFAM" id="SSF55874">
    <property type="entry name" value="ATPase domain of HSP90 chaperone/DNA topoisomerase II/histidine kinase"/>
    <property type="match status" value="1"/>
</dbReference>
<gene>
    <name evidence="8" type="ORF">EDC25_11841</name>
</gene>
<evidence type="ECO:0000256" key="5">
    <source>
        <dbReference type="SAM" id="Phobius"/>
    </source>
</evidence>
<dbReference type="PANTHER" id="PTHR24421:SF59">
    <property type="entry name" value="OXYGEN SENSOR HISTIDINE KINASE NREB"/>
    <property type="match status" value="1"/>
</dbReference>
<dbReference type="Pfam" id="PF07730">
    <property type="entry name" value="HisKA_3"/>
    <property type="match status" value="1"/>
</dbReference>
<reference evidence="8 9" key="1">
    <citation type="submission" date="2019-03" db="EMBL/GenBank/DDBJ databases">
        <title>Genomic Encyclopedia of Type Strains, Phase IV (KMG-IV): sequencing the most valuable type-strain genomes for metagenomic binning, comparative biology and taxonomic classification.</title>
        <authorList>
            <person name="Goeker M."/>
        </authorList>
    </citation>
    <scope>NUCLEOTIDE SEQUENCE [LARGE SCALE GENOMIC DNA]</scope>
    <source>
        <strain evidence="8 9">DSM 21944</strain>
    </source>
</reference>
<dbReference type="Pfam" id="PF02518">
    <property type="entry name" value="HATPase_c"/>
    <property type="match status" value="1"/>
</dbReference>
<protein>
    <submittedName>
        <fullName evidence="8">Signal transduction histidine kinase</fullName>
    </submittedName>
</protein>
<comment type="caution">
    <text evidence="8">The sequence shown here is derived from an EMBL/GenBank/DDBJ whole genome shotgun (WGS) entry which is preliminary data.</text>
</comment>
<keyword evidence="3" id="KW-0902">Two-component regulatory system</keyword>
<evidence type="ECO:0000313" key="8">
    <source>
        <dbReference type="EMBL" id="TCS95352.1"/>
    </source>
</evidence>
<feature type="transmembrane region" description="Helical" evidence="5">
    <location>
        <begin position="69"/>
        <end position="89"/>
    </location>
</feature>
<evidence type="ECO:0000256" key="1">
    <source>
        <dbReference type="ARBA" id="ARBA00022679"/>
    </source>
</evidence>
<keyword evidence="5" id="KW-0812">Transmembrane</keyword>
<dbReference type="RefSeq" id="WP_123522797.1">
    <property type="nucleotide sequence ID" value="NZ_JBHLWF010000011.1"/>
</dbReference>
<dbReference type="CDD" id="cd16917">
    <property type="entry name" value="HATPase_UhpB-NarQ-NarX-like"/>
    <property type="match status" value="1"/>
</dbReference>